<protein>
    <submittedName>
        <fullName evidence="2">GNAT family N-acetyltransferase</fullName>
    </submittedName>
</protein>
<accession>A0A0J8VB10</accession>
<gene>
    <name evidence="2" type="ORF">C9I94_18935</name>
</gene>
<proteinExistence type="predicted"/>
<dbReference type="PROSITE" id="PS51186">
    <property type="entry name" value="GNAT"/>
    <property type="match status" value="1"/>
</dbReference>
<dbReference type="OrthoDB" id="9784707at2"/>
<dbReference type="PANTHER" id="PTHR43441">
    <property type="entry name" value="RIBOSOMAL-PROTEIN-SERINE ACETYLTRANSFERASE"/>
    <property type="match status" value="1"/>
</dbReference>
<dbReference type="GO" id="GO:0008999">
    <property type="term" value="F:protein-N-terminal-alanine acetyltransferase activity"/>
    <property type="evidence" value="ECO:0007669"/>
    <property type="project" value="TreeGrafter"/>
</dbReference>
<dbReference type="SUPFAM" id="SSF55729">
    <property type="entry name" value="Acyl-CoA N-acyltransferases (Nat)"/>
    <property type="match status" value="1"/>
</dbReference>
<dbReference type="GO" id="GO:0005737">
    <property type="term" value="C:cytoplasm"/>
    <property type="evidence" value="ECO:0007669"/>
    <property type="project" value="TreeGrafter"/>
</dbReference>
<keyword evidence="3" id="KW-1185">Reference proteome</keyword>
<dbReference type="InterPro" id="IPR016181">
    <property type="entry name" value="Acyl_CoA_acyltransferase"/>
</dbReference>
<dbReference type="Gene3D" id="3.40.630.30">
    <property type="match status" value="1"/>
</dbReference>
<dbReference type="RefSeq" id="WP_048899630.1">
    <property type="nucleotide sequence ID" value="NZ_AP024853.1"/>
</dbReference>
<comment type="caution">
    <text evidence="2">The sequence shown here is derived from an EMBL/GenBank/DDBJ whole genome shotgun (WGS) entry which is preliminary data.</text>
</comment>
<dbReference type="InterPro" id="IPR000182">
    <property type="entry name" value="GNAT_dom"/>
</dbReference>
<dbReference type="Pfam" id="PF13302">
    <property type="entry name" value="Acetyltransf_3"/>
    <property type="match status" value="1"/>
</dbReference>
<dbReference type="EMBL" id="PYLZ01000011">
    <property type="protein sequence ID" value="PSW22853.1"/>
    <property type="molecule type" value="Genomic_DNA"/>
</dbReference>
<keyword evidence="2" id="KW-0808">Transferase</keyword>
<dbReference type="GO" id="GO:1990189">
    <property type="term" value="F:protein N-terminal-serine acetyltransferase activity"/>
    <property type="evidence" value="ECO:0007669"/>
    <property type="project" value="TreeGrafter"/>
</dbReference>
<evidence type="ECO:0000313" key="2">
    <source>
        <dbReference type="EMBL" id="PSW22853.1"/>
    </source>
</evidence>
<organism evidence="2 3">
    <name type="scientific">Photobacterium swingsii</name>
    <dbReference type="NCBI Taxonomy" id="680026"/>
    <lineage>
        <taxon>Bacteria</taxon>
        <taxon>Pseudomonadati</taxon>
        <taxon>Pseudomonadota</taxon>
        <taxon>Gammaproteobacteria</taxon>
        <taxon>Vibrionales</taxon>
        <taxon>Vibrionaceae</taxon>
        <taxon>Photobacterium</taxon>
    </lineage>
</organism>
<dbReference type="Proteomes" id="UP000240481">
    <property type="component" value="Unassembled WGS sequence"/>
</dbReference>
<dbReference type="AlphaFoldDB" id="A0A0J8VB10"/>
<dbReference type="InterPro" id="IPR051908">
    <property type="entry name" value="Ribosomal_N-acetyltransferase"/>
</dbReference>
<evidence type="ECO:0000313" key="3">
    <source>
        <dbReference type="Proteomes" id="UP000240481"/>
    </source>
</evidence>
<name>A0A0J8VB10_9GAMM</name>
<evidence type="ECO:0000259" key="1">
    <source>
        <dbReference type="PROSITE" id="PS51186"/>
    </source>
</evidence>
<dbReference type="PANTHER" id="PTHR43441:SF11">
    <property type="entry name" value="RIBOSOMAL-PROTEIN-SERINE ACETYLTRANSFERASE"/>
    <property type="match status" value="1"/>
</dbReference>
<reference evidence="2 3" key="1">
    <citation type="submission" date="2018-01" db="EMBL/GenBank/DDBJ databases">
        <title>Whole genome sequencing of Histamine producing bacteria.</title>
        <authorList>
            <person name="Butler K."/>
        </authorList>
    </citation>
    <scope>NUCLEOTIDE SEQUENCE [LARGE SCALE GENOMIC DNA]</scope>
    <source>
        <strain evidence="2 3">DSM 24669</strain>
    </source>
</reference>
<feature type="domain" description="N-acetyltransferase" evidence="1">
    <location>
        <begin position="24"/>
        <end position="176"/>
    </location>
</feature>
<sequence length="177" mass="20018">MFAKKVDDELELVLVHPALAMKYATIVEANRDYLSQWMAWAPHVKTEDDFKAFVKNSLLDYANGKSMVCAIEYKGILVGNIAFNTIKPELKMVEIGYWLDARYQGCGIMTRCCQAMINIAFNHLKVEKVQISAAKDNYSSRDVCERLGMTLEGVITNKEVVSGRILDHAVYGLYKPQ</sequence>
<dbReference type="STRING" id="680026.AB733_15740"/>